<dbReference type="AlphaFoldDB" id="A0A250JJU7"/>
<dbReference type="KEGG" id="cfus:CYFUS_008876"/>
<evidence type="ECO:0000313" key="2">
    <source>
        <dbReference type="Proteomes" id="UP000217257"/>
    </source>
</evidence>
<dbReference type="Proteomes" id="UP000217257">
    <property type="component" value="Chromosome"/>
</dbReference>
<sequence length="69" mass="7216">MTFTVALSGLALGLGQPGARHLYSGQVRWRFGHKLYALAEGGTLLYPNADGALRPGAYASLGLGVDNAR</sequence>
<accession>A0A250JJU7</accession>
<evidence type="ECO:0000313" key="1">
    <source>
        <dbReference type="EMBL" id="ATB43396.1"/>
    </source>
</evidence>
<name>A0A250JJU7_9BACT</name>
<proteinExistence type="predicted"/>
<reference evidence="1 2" key="1">
    <citation type="submission" date="2017-06" db="EMBL/GenBank/DDBJ databases">
        <title>Sequencing and comparative analysis of myxobacterial genomes.</title>
        <authorList>
            <person name="Rupp O."/>
            <person name="Goesmann A."/>
            <person name="Sogaard-Andersen L."/>
        </authorList>
    </citation>
    <scope>NUCLEOTIDE SEQUENCE [LARGE SCALE GENOMIC DNA]</scope>
    <source>
        <strain evidence="1 2">DSM 52655</strain>
    </source>
</reference>
<organism evidence="1 2">
    <name type="scientific">Cystobacter fuscus</name>
    <dbReference type="NCBI Taxonomy" id="43"/>
    <lineage>
        <taxon>Bacteria</taxon>
        <taxon>Pseudomonadati</taxon>
        <taxon>Myxococcota</taxon>
        <taxon>Myxococcia</taxon>
        <taxon>Myxococcales</taxon>
        <taxon>Cystobacterineae</taxon>
        <taxon>Archangiaceae</taxon>
        <taxon>Cystobacter</taxon>
    </lineage>
</organism>
<gene>
    <name evidence="1" type="ORF">CYFUS_008876</name>
</gene>
<protein>
    <submittedName>
        <fullName evidence="1">Uncharacterized protein</fullName>
    </submittedName>
</protein>
<dbReference type="EMBL" id="CP022098">
    <property type="protein sequence ID" value="ATB43396.1"/>
    <property type="molecule type" value="Genomic_DNA"/>
</dbReference>